<dbReference type="PANTHER" id="PTHR30590">
    <property type="entry name" value="INNER MEMBRANE PROTEIN"/>
    <property type="match status" value="1"/>
</dbReference>
<evidence type="ECO:0000256" key="1">
    <source>
        <dbReference type="SAM" id="Phobius"/>
    </source>
</evidence>
<feature type="transmembrane region" description="Helical" evidence="1">
    <location>
        <begin position="262"/>
        <end position="284"/>
    </location>
</feature>
<keyword evidence="1" id="KW-0812">Transmembrane</keyword>
<sequence>MTFRMENKNMDTQKNISTRTMSLDIIRGVALLGVLIVHAAGFSGANNYSIHSLDYYLSIINHLLFEFKFVAIFSFLFGVGSQMFFSNAQQRGLRSYQLFSRRLISLLPIGIISMIIAPQVTPILVMYSLLGFILVPFFKLKPRIILLITGILASSNMVLMIGTMVSINLLTNGTDSALIITVFMHFLYYILLIVSMFLLGLYVGKINLFQQLSQRMSIIKRVHKNSFFLSLPFVFGGVWTGYTNPEISQNIFFLGISDLASYPLLIFYLSSMLMLYNLNYLVYVYKPLSYVGRMSLTSYVGHLLLLKLLILLLGWTDGYTLVQSLVLDFIVFTILIIFSFSWIQKFQQGPLEKIWRFFTYGKYAPKAKQLQRGH</sequence>
<dbReference type="Pfam" id="PF04235">
    <property type="entry name" value="DUF418"/>
    <property type="match status" value="1"/>
</dbReference>
<protein>
    <submittedName>
        <fullName evidence="3">DUF418 domain-containing protein</fullName>
    </submittedName>
</protein>
<keyword evidence="1" id="KW-0472">Membrane</keyword>
<dbReference type="InterPro" id="IPR052529">
    <property type="entry name" value="Bact_Transport_Assoc"/>
</dbReference>
<feature type="domain" description="DUF418" evidence="2">
    <location>
        <begin position="204"/>
        <end position="362"/>
    </location>
</feature>
<gene>
    <name evidence="3" type="ORF">C7Y47_04545</name>
</gene>
<dbReference type="PANTHER" id="PTHR30590:SF3">
    <property type="entry name" value="HYPOTHETICAL MEMBRANE SPANNING PROTEIN"/>
    <property type="match status" value="1"/>
</dbReference>
<feature type="transmembrane region" description="Helical" evidence="1">
    <location>
        <begin position="145"/>
        <end position="171"/>
    </location>
</feature>
<name>A0A544UT14_LYSSH</name>
<evidence type="ECO:0000259" key="2">
    <source>
        <dbReference type="Pfam" id="PF04235"/>
    </source>
</evidence>
<dbReference type="EMBL" id="SADV01000003">
    <property type="protein sequence ID" value="TQR36982.1"/>
    <property type="molecule type" value="Genomic_DNA"/>
</dbReference>
<feature type="transmembrane region" description="Helical" evidence="1">
    <location>
        <begin position="225"/>
        <end position="242"/>
    </location>
</feature>
<dbReference type="InterPro" id="IPR007349">
    <property type="entry name" value="DUF418"/>
</dbReference>
<feature type="transmembrane region" description="Helical" evidence="1">
    <location>
        <begin position="321"/>
        <end position="343"/>
    </location>
</feature>
<feature type="transmembrane region" description="Helical" evidence="1">
    <location>
        <begin position="123"/>
        <end position="138"/>
    </location>
</feature>
<keyword evidence="1" id="KW-1133">Transmembrane helix</keyword>
<feature type="transmembrane region" description="Helical" evidence="1">
    <location>
        <begin position="177"/>
        <end position="204"/>
    </location>
</feature>
<proteinExistence type="predicted"/>
<feature type="transmembrane region" description="Helical" evidence="1">
    <location>
        <begin position="55"/>
        <end position="79"/>
    </location>
</feature>
<reference evidence="3 4" key="1">
    <citation type="submission" date="2018-03" db="EMBL/GenBank/DDBJ databases">
        <title>Aerobic endospore-forming bacteria genome sequencing and assembly.</title>
        <authorList>
            <person name="Cavalcante D.A."/>
            <person name="Driks A."/>
            <person name="Putonti C."/>
            <person name="De-Souza M.T."/>
        </authorList>
    </citation>
    <scope>NUCLEOTIDE SEQUENCE [LARGE SCALE GENOMIC DNA]</scope>
    <source>
        <strain evidence="3 4">SDF0037</strain>
    </source>
</reference>
<dbReference type="OrthoDB" id="9807744at2"/>
<dbReference type="Proteomes" id="UP000317944">
    <property type="component" value="Unassembled WGS sequence"/>
</dbReference>
<dbReference type="AlphaFoldDB" id="A0A544UT14"/>
<comment type="caution">
    <text evidence="3">The sequence shown here is derived from an EMBL/GenBank/DDBJ whole genome shotgun (WGS) entry which is preliminary data.</text>
</comment>
<feature type="transmembrane region" description="Helical" evidence="1">
    <location>
        <begin position="21"/>
        <end position="43"/>
    </location>
</feature>
<accession>A0A544UT14</accession>
<evidence type="ECO:0000313" key="3">
    <source>
        <dbReference type="EMBL" id="TQR36982.1"/>
    </source>
</evidence>
<feature type="transmembrane region" description="Helical" evidence="1">
    <location>
        <begin position="296"/>
        <end position="315"/>
    </location>
</feature>
<evidence type="ECO:0000313" key="4">
    <source>
        <dbReference type="Proteomes" id="UP000317944"/>
    </source>
</evidence>
<feature type="transmembrane region" description="Helical" evidence="1">
    <location>
        <begin position="99"/>
        <end position="117"/>
    </location>
</feature>
<organism evidence="3 4">
    <name type="scientific">Lysinibacillus sphaericus</name>
    <name type="common">Bacillus sphaericus</name>
    <dbReference type="NCBI Taxonomy" id="1421"/>
    <lineage>
        <taxon>Bacteria</taxon>
        <taxon>Bacillati</taxon>
        <taxon>Bacillota</taxon>
        <taxon>Bacilli</taxon>
        <taxon>Bacillales</taxon>
        <taxon>Bacillaceae</taxon>
        <taxon>Lysinibacillus</taxon>
    </lineage>
</organism>